<dbReference type="InterPro" id="IPR007791">
    <property type="entry name" value="DjlA_N"/>
</dbReference>
<protein>
    <submittedName>
        <fullName evidence="2">Tellurite resistance protein TerB</fullName>
    </submittedName>
</protein>
<dbReference type="InterPro" id="IPR029024">
    <property type="entry name" value="TerB-like"/>
</dbReference>
<dbReference type="SUPFAM" id="SSF158682">
    <property type="entry name" value="TerB-like"/>
    <property type="match status" value="1"/>
</dbReference>
<organism evidence="2 3">
    <name type="scientific">Maribacter ulvicola</name>
    <dbReference type="NCBI Taxonomy" id="228959"/>
    <lineage>
        <taxon>Bacteria</taxon>
        <taxon>Pseudomonadati</taxon>
        <taxon>Bacteroidota</taxon>
        <taxon>Flavobacteriia</taxon>
        <taxon>Flavobacteriales</taxon>
        <taxon>Flavobacteriaceae</taxon>
        <taxon>Maribacter</taxon>
    </lineage>
</organism>
<dbReference type="RefSeq" id="WP_076546967.1">
    <property type="nucleotide sequence ID" value="NZ_FTMA01000001.1"/>
</dbReference>
<dbReference type="Gene3D" id="1.10.3680.10">
    <property type="entry name" value="TerB-like"/>
    <property type="match status" value="1"/>
</dbReference>
<feature type="domain" description="Co-chaperone DjlA N-terminal" evidence="1">
    <location>
        <begin position="16"/>
        <end position="114"/>
    </location>
</feature>
<name>A0A1N6Q5Q6_9FLAO</name>
<dbReference type="CDD" id="cd07177">
    <property type="entry name" value="terB_like"/>
    <property type="match status" value="1"/>
</dbReference>
<dbReference type="STRING" id="228959.SAMN05421797_101754"/>
<proteinExistence type="predicted"/>
<dbReference type="Pfam" id="PF05099">
    <property type="entry name" value="TerB"/>
    <property type="match status" value="1"/>
</dbReference>
<dbReference type="EMBL" id="FTMA01000001">
    <property type="protein sequence ID" value="SIQ11928.1"/>
    <property type="molecule type" value="Genomic_DNA"/>
</dbReference>
<evidence type="ECO:0000313" key="2">
    <source>
        <dbReference type="EMBL" id="SIQ11928.1"/>
    </source>
</evidence>
<evidence type="ECO:0000259" key="1">
    <source>
        <dbReference type="Pfam" id="PF05099"/>
    </source>
</evidence>
<reference evidence="3" key="1">
    <citation type="submission" date="2017-01" db="EMBL/GenBank/DDBJ databases">
        <authorList>
            <person name="Varghese N."/>
            <person name="Submissions S."/>
        </authorList>
    </citation>
    <scope>NUCLEOTIDE SEQUENCE [LARGE SCALE GENOMIC DNA]</scope>
    <source>
        <strain evidence="3">DSM 15366</strain>
    </source>
</reference>
<gene>
    <name evidence="2" type="ORF">SAMN05421797_101754</name>
</gene>
<evidence type="ECO:0000313" key="3">
    <source>
        <dbReference type="Proteomes" id="UP000186953"/>
    </source>
</evidence>
<dbReference type="OrthoDB" id="981083at2"/>
<dbReference type="Proteomes" id="UP000186953">
    <property type="component" value="Unassembled WGS sequence"/>
</dbReference>
<sequence>MSFADLYTSGEHRRNLAHFAALATLASIDGEISTEEKNMLDRFATKLDITKSEYEEVFNKENKYPIDSTSDSEKRLERLFDLFRIVYSDHEIDDEERILLKKYAIGLGFTGEKADKIIERSVAIFSGKFDFEDYLYLLNK</sequence>
<accession>A0A1N6Q5Q6</accession>
<keyword evidence="3" id="KW-1185">Reference proteome</keyword>
<dbReference type="AlphaFoldDB" id="A0A1N6Q5Q6"/>